<feature type="region of interest" description="Disordered" evidence="1">
    <location>
        <begin position="1"/>
        <end position="45"/>
    </location>
</feature>
<gene>
    <name evidence="2" type="ORF">CYMTET_26951</name>
</gene>
<accession>A0AAE0FRF4</accession>
<name>A0AAE0FRF4_9CHLO</name>
<proteinExistence type="predicted"/>
<evidence type="ECO:0000313" key="2">
    <source>
        <dbReference type="EMBL" id="KAK3264300.1"/>
    </source>
</evidence>
<keyword evidence="3" id="KW-1185">Reference proteome</keyword>
<organism evidence="2 3">
    <name type="scientific">Cymbomonas tetramitiformis</name>
    <dbReference type="NCBI Taxonomy" id="36881"/>
    <lineage>
        <taxon>Eukaryota</taxon>
        <taxon>Viridiplantae</taxon>
        <taxon>Chlorophyta</taxon>
        <taxon>Pyramimonadophyceae</taxon>
        <taxon>Pyramimonadales</taxon>
        <taxon>Pyramimonadaceae</taxon>
        <taxon>Cymbomonas</taxon>
    </lineage>
</organism>
<dbReference type="Proteomes" id="UP001190700">
    <property type="component" value="Unassembled WGS sequence"/>
</dbReference>
<evidence type="ECO:0000313" key="3">
    <source>
        <dbReference type="Proteomes" id="UP001190700"/>
    </source>
</evidence>
<reference evidence="2 3" key="1">
    <citation type="journal article" date="2015" name="Genome Biol. Evol.">
        <title>Comparative Genomics of a Bacterivorous Green Alga Reveals Evolutionary Causalities and Consequences of Phago-Mixotrophic Mode of Nutrition.</title>
        <authorList>
            <person name="Burns J.A."/>
            <person name="Paasch A."/>
            <person name="Narechania A."/>
            <person name="Kim E."/>
        </authorList>
    </citation>
    <scope>NUCLEOTIDE SEQUENCE [LARGE SCALE GENOMIC DNA]</scope>
    <source>
        <strain evidence="2 3">PLY_AMNH</strain>
    </source>
</reference>
<comment type="caution">
    <text evidence="2">The sequence shown here is derived from an EMBL/GenBank/DDBJ whole genome shotgun (WGS) entry which is preliminary data.</text>
</comment>
<sequence length="112" mass="10884">MASPHTGAAESGWQDRGREDIAASSARGDGAQCGAAAAASGRGYPPAVPGLGFGFVGFAMEAEAHKSGLPVELDRQKGRQPPRHGGTDGPLVGGAAADGAPGALGGLEGCSM</sequence>
<evidence type="ECO:0000256" key="1">
    <source>
        <dbReference type="SAM" id="MobiDB-lite"/>
    </source>
</evidence>
<feature type="compositionally biased region" description="Gly residues" evidence="1">
    <location>
        <begin position="102"/>
        <end position="112"/>
    </location>
</feature>
<dbReference type="EMBL" id="LGRX02014642">
    <property type="protein sequence ID" value="KAK3264300.1"/>
    <property type="molecule type" value="Genomic_DNA"/>
</dbReference>
<dbReference type="AlphaFoldDB" id="A0AAE0FRF4"/>
<feature type="region of interest" description="Disordered" evidence="1">
    <location>
        <begin position="69"/>
        <end position="112"/>
    </location>
</feature>
<feature type="compositionally biased region" description="Low complexity" evidence="1">
    <location>
        <begin position="26"/>
        <end position="43"/>
    </location>
</feature>
<protein>
    <submittedName>
        <fullName evidence="2">Uncharacterized protein</fullName>
    </submittedName>
</protein>